<dbReference type="GO" id="GO:0005509">
    <property type="term" value="F:calcium ion binding"/>
    <property type="evidence" value="ECO:0007669"/>
    <property type="project" value="InterPro"/>
</dbReference>
<organism evidence="4">
    <name type="scientific">Guillardia theta</name>
    <name type="common">Cryptophyte</name>
    <name type="synonym">Cryptomonas phi</name>
    <dbReference type="NCBI Taxonomy" id="55529"/>
    <lineage>
        <taxon>Eukaryota</taxon>
        <taxon>Cryptophyceae</taxon>
        <taxon>Pyrenomonadales</taxon>
        <taxon>Geminigeraceae</taxon>
        <taxon>Guillardia</taxon>
    </lineage>
</organism>
<feature type="region of interest" description="Disordered" evidence="2">
    <location>
        <begin position="333"/>
        <end position="352"/>
    </location>
</feature>
<feature type="compositionally biased region" description="Basic residues" evidence="2">
    <location>
        <begin position="80"/>
        <end position="90"/>
    </location>
</feature>
<evidence type="ECO:0000259" key="3">
    <source>
        <dbReference type="PROSITE" id="PS50222"/>
    </source>
</evidence>
<dbReference type="Gene3D" id="1.10.238.10">
    <property type="entry name" value="EF-hand"/>
    <property type="match status" value="1"/>
</dbReference>
<keyword evidence="1" id="KW-0106">Calcium</keyword>
<protein>
    <recommendedName>
        <fullName evidence="3">EF-hand domain-containing protein</fullName>
    </recommendedName>
</protein>
<dbReference type="PANTHER" id="PTHR34894">
    <property type="entry name" value="SAM-DEPENDENT METHYLTRANSFERASE RSMI, CONSERVED SITE"/>
    <property type="match status" value="1"/>
</dbReference>
<evidence type="ECO:0000313" key="4">
    <source>
        <dbReference type="EMBL" id="CAE2311589.1"/>
    </source>
</evidence>
<dbReference type="SMART" id="SM00054">
    <property type="entry name" value="EFh"/>
    <property type="match status" value="1"/>
</dbReference>
<feature type="region of interest" description="Disordered" evidence="2">
    <location>
        <begin position="46"/>
        <end position="109"/>
    </location>
</feature>
<dbReference type="PANTHER" id="PTHR34894:SF5">
    <property type="entry name" value="EF-HAND DOMAIN-CONTAINING PROTEIN"/>
    <property type="match status" value="1"/>
</dbReference>
<feature type="compositionally biased region" description="Basic and acidic residues" evidence="2">
    <location>
        <begin position="91"/>
        <end position="100"/>
    </location>
</feature>
<reference evidence="4" key="1">
    <citation type="submission" date="2021-01" db="EMBL/GenBank/DDBJ databases">
        <authorList>
            <person name="Corre E."/>
            <person name="Pelletier E."/>
            <person name="Niang G."/>
            <person name="Scheremetjew M."/>
            <person name="Finn R."/>
            <person name="Kale V."/>
            <person name="Holt S."/>
            <person name="Cochrane G."/>
            <person name="Meng A."/>
            <person name="Brown T."/>
            <person name="Cohen L."/>
        </authorList>
    </citation>
    <scope>NUCLEOTIDE SEQUENCE</scope>
    <source>
        <strain evidence="4">CCMP 2712</strain>
    </source>
</reference>
<dbReference type="PROSITE" id="PS00018">
    <property type="entry name" value="EF_HAND_1"/>
    <property type="match status" value="1"/>
</dbReference>
<name>A0A7S4L0U2_GUITH</name>
<feature type="domain" description="EF-hand" evidence="3">
    <location>
        <begin position="699"/>
        <end position="734"/>
    </location>
</feature>
<dbReference type="EMBL" id="HBKN01028081">
    <property type="protein sequence ID" value="CAE2311589.1"/>
    <property type="molecule type" value="Transcribed_RNA"/>
</dbReference>
<dbReference type="PROSITE" id="PS50222">
    <property type="entry name" value="EF_HAND_2"/>
    <property type="match status" value="1"/>
</dbReference>
<dbReference type="SUPFAM" id="SSF47473">
    <property type="entry name" value="EF-hand"/>
    <property type="match status" value="1"/>
</dbReference>
<feature type="region of interest" description="Disordered" evidence="2">
    <location>
        <begin position="1"/>
        <end position="29"/>
    </location>
</feature>
<evidence type="ECO:0000256" key="1">
    <source>
        <dbReference type="ARBA" id="ARBA00022837"/>
    </source>
</evidence>
<proteinExistence type="predicted"/>
<evidence type="ECO:0000256" key="2">
    <source>
        <dbReference type="SAM" id="MobiDB-lite"/>
    </source>
</evidence>
<accession>A0A7S4L0U2</accession>
<feature type="compositionally biased region" description="Basic and acidic residues" evidence="2">
    <location>
        <begin position="341"/>
        <end position="352"/>
    </location>
</feature>
<dbReference type="InterPro" id="IPR018247">
    <property type="entry name" value="EF_Hand_1_Ca_BS"/>
</dbReference>
<feature type="compositionally biased region" description="Basic and acidic residues" evidence="2">
    <location>
        <begin position="64"/>
        <end position="79"/>
    </location>
</feature>
<dbReference type="AlphaFoldDB" id="A0A7S4L0U2"/>
<gene>
    <name evidence="4" type="ORF">GTHE00462_LOCUS21716</name>
</gene>
<dbReference type="InterPro" id="IPR002048">
    <property type="entry name" value="EF_hand_dom"/>
</dbReference>
<feature type="compositionally biased region" description="Basic and acidic residues" evidence="2">
    <location>
        <begin position="46"/>
        <end position="57"/>
    </location>
</feature>
<dbReference type="InterPro" id="IPR011992">
    <property type="entry name" value="EF-hand-dom_pair"/>
</dbReference>
<sequence length="879" mass="101346">MGSRRPADSEELDSPPPSSLGNPPTLGIASSTIWTFPVPEVESFDKLAKAPRRDKPERKHVRQQPRERARVLPEISERRSIKHAHVHTKRKPPELSEVRSGRKSAPPIIENDHLPVDVWNEVVSKHLDYQVKPHMNEVFSELSNEEQPFERQRRRQFVLNSVQKFFSPDKRSLSEDLDDAISRINSKLSFSVDDQRVKPIPSRTEAMMLQESLELITQEISSSFGCDIDTFLSKAARKGMVEDVLKTLGLEMKILDIIMAELKRQVHIQCQERGEVLDRCHSSYSNAIWTLRDFVLDVSNQLTVAMQTSHEQALRVNELQDMFSRQERLVEQSLVDQSTEESTKQAKQEDLEHRLKTSQLQVNDLNEKLAKADMMHQTFQSKIQLLEMQIKQMERNQNILSIQVNELQERIRKDADTIEFLGETVARYKIRLAWAQVVRYARSQKKPTCDSWTQDGEGIEGVGRIMPSDGVQQAAADQTQAREEPSKHKVGREYLQGELIAFSGFWAGIVRQAEMVDFSRNPDLQVGKKQMQEYISKIYSEKIIYDDIDDRSKLTRQTLPEFLYDYHLEVLGDPRLAEEALVNVVANVRSYDSSSTRIRTFGRFLNLGGQPLPLEALNIFLCGLLRLQNGQLPLLASHDSIQVDAARGLRVIEYVFAQTSSIVRSKVLLEAEKMATGKHIDVDHFLLFIIEEWKQEVERSEERLRALFVASDADGDGNLDFEEFAGMVARIQSNKEHRELLRMYSEMTLNKQVDCNTFVRVCRKFRFFTFETGPVSKKVDPAAKFVFDLILEEWGELEDKLAELVIILHGMPISNRLKEMMISLKRKLTDRTEPEETWHCYRTLLLIITSPPLLVMVTQEASSQTSRVWFRGSRWVRPR</sequence>